<gene>
    <name evidence="4" type="ORF">B0E33_28530</name>
</gene>
<dbReference type="Gene3D" id="1.25.40.10">
    <property type="entry name" value="Tetratricopeptide repeat domain"/>
    <property type="match status" value="2"/>
</dbReference>
<dbReference type="SUPFAM" id="SSF48452">
    <property type="entry name" value="TPR-like"/>
    <property type="match status" value="2"/>
</dbReference>
<dbReference type="EMBL" id="CP019631">
    <property type="protein sequence ID" value="AQQ08071.1"/>
    <property type="molecule type" value="Genomic_DNA"/>
</dbReference>
<dbReference type="SMART" id="SM00421">
    <property type="entry name" value="HTH_LUXR"/>
    <property type="match status" value="1"/>
</dbReference>
<keyword evidence="2" id="KW-0067">ATP-binding</keyword>
<evidence type="ECO:0000256" key="2">
    <source>
        <dbReference type="ARBA" id="ARBA00022840"/>
    </source>
</evidence>
<dbReference type="InterPro" id="IPR027417">
    <property type="entry name" value="P-loop_NTPase"/>
</dbReference>
<dbReference type="InterPro" id="IPR000792">
    <property type="entry name" value="Tscrpt_reg_LuxR_C"/>
</dbReference>
<dbReference type="PROSITE" id="PS00622">
    <property type="entry name" value="HTH_LUXR_1"/>
    <property type="match status" value="1"/>
</dbReference>
<evidence type="ECO:0000256" key="1">
    <source>
        <dbReference type="ARBA" id="ARBA00022741"/>
    </source>
</evidence>
<proteinExistence type="predicted"/>
<dbReference type="SUPFAM" id="SSF46894">
    <property type="entry name" value="C-terminal effector domain of the bipartite response regulators"/>
    <property type="match status" value="1"/>
</dbReference>
<name>A0ABN4X7Y1_9HYPH</name>
<evidence type="ECO:0000313" key="4">
    <source>
        <dbReference type="EMBL" id="AQQ08071.1"/>
    </source>
</evidence>
<accession>A0ABN4X7Y1</accession>
<dbReference type="Pfam" id="PF00196">
    <property type="entry name" value="GerE"/>
    <property type="match status" value="1"/>
</dbReference>
<dbReference type="Gene3D" id="1.10.10.10">
    <property type="entry name" value="Winged helix-like DNA-binding domain superfamily/Winged helix DNA-binding domain"/>
    <property type="match status" value="1"/>
</dbReference>
<dbReference type="PROSITE" id="PS50043">
    <property type="entry name" value="HTH_LUXR_2"/>
    <property type="match status" value="1"/>
</dbReference>
<sequence length="884" mass="97984">MLLEREEQLQILDEVRLSISRSGGRIVFVAGEAGIGKSSLIADFLSSLGPETRKVIGLCDPLITPRPLGPIRDIAAGLSGSTLIRDEEAMLFGGLVEHLSSLREPVVLVIEDLHWADDRTLDWLKFIGRRIAMLPLLLVCSYRDDQLAGYHPLRSAMGEIVPARKKQINLAPLSLDAVQMLVGSTRLAPDRLLDITGGNPFFLTELLAQSADGSKVPQTIGDAVDARLAGLPQDVVRLLEYVSCWPGAIPSGILLALPLPDGYGTLTQAIEKGLLIESGGRLSFRHEIARIAIYDRLSHPRRVDAHRCFLDHLCNREDGVQPLDMIVHHARGAEHEQLLLRYAPLAADNAASLGAHREAARFLEHVLPLADSLDLEQAAEICERWAYEAGLSLGIDADVISNRRKAVELWRKAGDENRVGENLRWLSRLHWYRGEAEEAKRYIEEAIEVLENNASATEWAKAKAYALRAQYYMLQDEMGEAVTWGRRALTFAQAVEDVETCTHALNTVGSAMLFRGDPEGETLLRESLRISLENGFDEQAARVYTNLSECLIEMRALDRAEDLIDAGIRFDSAHDLDAWTYYLIGRKAQLRLEQGRFDEAVTIARGVLGQENQTLLMRMPAQIVLARSLLRLGDAAAEEALQQALVSAEKIGEPQYLTVLKIAEIEQSVLAGTSETAAQAWDWLCSLDPRLLSPRKLGEAMFWARIAELPLKSTSAPGLPEPVRLLLEGKTEEAGVAFQMESSDYLAAWSFAATGKAERLQEADELFRSMGAMAARRWLRSREGVSGLPPLQRGPYKSSRNHPYGLTAKEQTVLRLLVEGNSNAAIAETLSRSRRTIENHVSSILSKLQAKDRVEVLLRSQSEPWIVLAEDEADVEIEYSSHEN</sequence>
<dbReference type="Proteomes" id="UP000188174">
    <property type="component" value="Plasmid unnamed1"/>
</dbReference>
<dbReference type="SUPFAM" id="SSF52540">
    <property type="entry name" value="P-loop containing nucleoside triphosphate hydrolases"/>
    <property type="match status" value="1"/>
</dbReference>
<dbReference type="InterPro" id="IPR011990">
    <property type="entry name" value="TPR-like_helical_dom_sf"/>
</dbReference>
<protein>
    <recommendedName>
        <fullName evidence="3">HTH luxR-type domain-containing protein</fullName>
    </recommendedName>
</protein>
<feature type="domain" description="HTH luxR-type" evidence="3">
    <location>
        <begin position="799"/>
        <end position="864"/>
    </location>
</feature>
<keyword evidence="4" id="KW-0614">Plasmid</keyword>
<keyword evidence="1" id="KW-0547">Nucleotide-binding</keyword>
<keyword evidence="5" id="KW-1185">Reference proteome</keyword>
<organism evidence="4 5">
    <name type="scientific">Roseibium algicola</name>
    <dbReference type="NCBI Taxonomy" id="2857014"/>
    <lineage>
        <taxon>Bacteria</taxon>
        <taxon>Pseudomonadati</taxon>
        <taxon>Pseudomonadota</taxon>
        <taxon>Alphaproteobacteria</taxon>
        <taxon>Hyphomicrobiales</taxon>
        <taxon>Stappiaceae</taxon>
        <taxon>Roseibium</taxon>
    </lineage>
</organism>
<dbReference type="CDD" id="cd06170">
    <property type="entry name" value="LuxR_C_like"/>
    <property type="match status" value="1"/>
</dbReference>
<dbReference type="InterPro" id="IPR036388">
    <property type="entry name" value="WH-like_DNA-bd_sf"/>
</dbReference>
<geneLocation type="plasmid" evidence="4 5">
    <name>unnamed1</name>
</geneLocation>
<dbReference type="PANTHER" id="PTHR16305:SF35">
    <property type="entry name" value="TRANSCRIPTIONAL ACTIVATOR DOMAIN"/>
    <property type="match status" value="1"/>
</dbReference>
<dbReference type="Pfam" id="PF13191">
    <property type="entry name" value="AAA_16"/>
    <property type="match status" value="1"/>
</dbReference>
<dbReference type="InterPro" id="IPR016032">
    <property type="entry name" value="Sig_transdc_resp-reg_C-effctor"/>
</dbReference>
<reference evidence="4 5" key="1">
    <citation type="submission" date="2017-02" db="EMBL/GenBank/DDBJ databases">
        <authorList>
            <person name="Jeong S."/>
        </authorList>
    </citation>
    <scope>NUCLEOTIDE SEQUENCE [LARGE SCALE GENOMIC DNA]</scope>
    <source>
        <strain evidence="4 5">RMAR6-6</strain>
        <plasmid evidence="4 5">unnamed1</plasmid>
    </source>
</reference>
<evidence type="ECO:0000259" key="3">
    <source>
        <dbReference type="PROSITE" id="PS50043"/>
    </source>
</evidence>
<dbReference type="PANTHER" id="PTHR16305">
    <property type="entry name" value="TESTICULAR SOLUBLE ADENYLYL CYCLASE"/>
    <property type="match status" value="1"/>
</dbReference>
<dbReference type="InterPro" id="IPR041664">
    <property type="entry name" value="AAA_16"/>
</dbReference>
<evidence type="ECO:0000313" key="5">
    <source>
        <dbReference type="Proteomes" id="UP000188174"/>
    </source>
</evidence>
<dbReference type="PRINTS" id="PR00038">
    <property type="entry name" value="HTHLUXR"/>
</dbReference>